<name>A0A061RS33_9CHLO</name>
<accession>A0A061RS33</accession>
<feature type="non-terminal residue" evidence="2">
    <location>
        <position position="1"/>
    </location>
</feature>
<feature type="region of interest" description="Disordered" evidence="1">
    <location>
        <begin position="86"/>
        <end position="120"/>
    </location>
</feature>
<evidence type="ECO:0000256" key="1">
    <source>
        <dbReference type="SAM" id="MobiDB-lite"/>
    </source>
</evidence>
<feature type="non-terminal residue" evidence="2">
    <location>
        <position position="120"/>
    </location>
</feature>
<dbReference type="EMBL" id="GBEZ01012292">
    <property type="protein sequence ID" value="JAC73579.1"/>
    <property type="molecule type" value="Transcribed_RNA"/>
</dbReference>
<evidence type="ECO:0000313" key="2">
    <source>
        <dbReference type="EMBL" id="JAC73579.1"/>
    </source>
</evidence>
<feature type="compositionally biased region" description="Basic and acidic residues" evidence="1">
    <location>
        <begin position="105"/>
        <end position="120"/>
    </location>
</feature>
<dbReference type="AlphaFoldDB" id="A0A061RS33"/>
<feature type="region of interest" description="Disordered" evidence="1">
    <location>
        <begin position="1"/>
        <end position="44"/>
    </location>
</feature>
<gene>
    <name evidence="2" type="ORF">TSPGSL018_28504</name>
</gene>
<feature type="compositionally biased region" description="Low complexity" evidence="1">
    <location>
        <begin position="27"/>
        <end position="41"/>
    </location>
</feature>
<proteinExistence type="predicted"/>
<organism evidence="2">
    <name type="scientific">Tetraselmis sp. GSL018</name>
    <dbReference type="NCBI Taxonomy" id="582737"/>
    <lineage>
        <taxon>Eukaryota</taxon>
        <taxon>Viridiplantae</taxon>
        <taxon>Chlorophyta</taxon>
        <taxon>core chlorophytes</taxon>
        <taxon>Chlorodendrophyceae</taxon>
        <taxon>Chlorodendrales</taxon>
        <taxon>Chlorodendraceae</taxon>
        <taxon>Tetraselmis</taxon>
    </lineage>
</organism>
<sequence length="120" mass="12907">QRVRGCRPFPSPSEWEGTDRGKAGRESASGGRPPLPRGGSAQRAVARDPIGCCRGVIPRALCPLLRGPLFAARVPRGEPRVARLRRREPPGVARDPDVAAPVGRRHVEGVDREDNHVAGL</sequence>
<protein>
    <submittedName>
        <fullName evidence="2">Uncharacterized protein</fullName>
    </submittedName>
</protein>
<reference evidence="2" key="1">
    <citation type="submission" date="2014-05" db="EMBL/GenBank/DDBJ databases">
        <title>The transcriptome of the halophilic microalga Tetraselmis sp. GSL018 isolated from the Great Salt Lake, Utah.</title>
        <authorList>
            <person name="Jinkerson R.E."/>
            <person name="D'Adamo S."/>
            <person name="Posewitz M.C."/>
        </authorList>
    </citation>
    <scope>NUCLEOTIDE SEQUENCE</scope>
    <source>
        <strain evidence="2">GSL018</strain>
    </source>
</reference>